<organism evidence="3 4">
    <name type="scientific">Candidatus Sungbacteria bacterium RIFCSPHIGHO2_01_FULL_47_32</name>
    <dbReference type="NCBI Taxonomy" id="1802264"/>
    <lineage>
        <taxon>Bacteria</taxon>
        <taxon>Candidatus Sungiibacteriota</taxon>
    </lineage>
</organism>
<evidence type="ECO:0000259" key="2">
    <source>
        <dbReference type="Pfam" id="PF16268"/>
    </source>
</evidence>
<dbReference type="InterPro" id="IPR032576">
    <property type="entry name" value="DUF4921"/>
</dbReference>
<evidence type="ECO:0000313" key="3">
    <source>
        <dbReference type="EMBL" id="OGZ94392.1"/>
    </source>
</evidence>
<evidence type="ECO:0000313" key="4">
    <source>
        <dbReference type="Proteomes" id="UP000177152"/>
    </source>
</evidence>
<feature type="active site" description="Tele-UMP-histidine intermediate" evidence="1">
    <location>
        <position position="172"/>
    </location>
</feature>
<sequence length="339" mass="38573">MSELRQDIVSGDWVVIATGRGRRPDDFAKQTKPSKPTGIDTCPFEGLADNALYVSLKNSEIHSISKKSYSLLRRDWFLQIIPNKYPAFGKGLCSVVRKNGPYFEEDGVGFHDVVVTRDHNRSIALMKTEEVAMLIRAYRDRYLQLKDSDCVEYVSIFHNHGPEAGASIAHPHSQVVAIPVVPPTIRRSVDGSEKFYKKNKKCVHCVMVDFERKERERIVYENELFIAFAPYASRTAFEIRIFPKKHSALFETIHNSAVKDFADALRVSLLKLYKGLGNPSYNFFIHTSPAFDSRTFDHYHWHVEIFPKTGIWAGFELGTGIDISTVAPEKAAAFLRKIK</sequence>
<feature type="domain" description="DUF4921" evidence="2">
    <location>
        <begin position="113"/>
        <end position="330"/>
    </location>
</feature>
<dbReference type="PIRSF" id="PIRSF000808">
    <property type="entry name" value="GalT"/>
    <property type="match status" value="1"/>
</dbReference>
<protein>
    <recommendedName>
        <fullName evidence="2">DUF4921 domain-containing protein</fullName>
    </recommendedName>
</protein>
<dbReference type="GO" id="GO:0006012">
    <property type="term" value="P:galactose metabolic process"/>
    <property type="evidence" value="ECO:0007669"/>
    <property type="project" value="InterPro"/>
</dbReference>
<name>A0A1G2K4P7_9BACT</name>
<dbReference type="PANTHER" id="PTHR42763:SF2">
    <property type="entry name" value="ADP-GLUCOSE PHOSPHORYLASE"/>
    <property type="match status" value="1"/>
</dbReference>
<proteinExistence type="predicted"/>
<comment type="caution">
    <text evidence="3">The sequence shown here is derived from an EMBL/GenBank/DDBJ whole genome shotgun (WGS) entry which is preliminary data.</text>
</comment>
<dbReference type="PANTHER" id="PTHR42763">
    <property type="entry name" value="ADP-GLUCOSE PHOSPHORYLASE"/>
    <property type="match status" value="1"/>
</dbReference>
<dbReference type="GO" id="GO:0008270">
    <property type="term" value="F:zinc ion binding"/>
    <property type="evidence" value="ECO:0007669"/>
    <property type="project" value="InterPro"/>
</dbReference>
<dbReference type="Pfam" id="PF16268">
    <property type="entry name" value="DUF4921"/>
    <property type="match status" value="1"/>
</dbReference>
<dbReference type="InterPro" id="IPR036265">
    <property type="entry name" value="HIT-like_sf"/>
</dbReference>
<dbReference type="EMBL" id="MHQC01000037">
    <property type="protein sequence ID" value="OGZ94392.1"/>
    <property type="molecule type" value="Genomic_DNA"/>
</dbReference>
<dbReference type="Proteomes" id="UP000177152">
    <property type="component" value="Unassembled WGS sequence"/>
</dbReference>
<dbReference type="SUPFAM" id="SSF54197">
    <property type="entry name" value="HIT-like"/>
    <property type="match status" value="2"/>
</dbReference>
<dbReference type="AlphaFoldDB" id="A0A1G2K4P7"/>
<accession>A0A1G2K4P7</accession>
<reference evidence="3 4" key="1">
    <citation type="journal article" date="2016" name="Nat. Commun.">
        <title>Thousands of microbial genomes shed light on interconnected biogeochemical processes in an aquifer system.</title>
        <authorList>
            <person name="Anantharaman K."/>
            <person name="Brown C.T."/>
            <person name="Hug L.A."/>
            <person name="Sharon I."/>
            <person name="Castelle C.J."/>
            <person name="Probst A.J."/>
            <person name="Thomas B.C."/>
            <person name="Singh A."/>
            <person name="Wilkins M.J."/>
            <person name="Karaoz U."/>
            <person name="Brodie E.L."/>
            <person name="Williams K.H."/>
            <person name="Hubbard S.S."/>
            <person name="Banfield J.F."/>
        </authorList>
    </citation>
    <scope>NUCLEOTIDE SEQUENCE [LARGE SCALE GENOMIC DNA]</scope>
</reference>
<dbReference type="Gene3D" id="3.30.428.10">
    <property type="entry name" value="HIT-like"/>
    <property type="match status" value="2"/>
</dbReference>
<dbReference type="InterPro" id="IPR053177">
    <property type="entry name" value="ADP-glucose_phosphorylase"/>
</dbReference>
<evidence type="ECO:0000256" key="1">
    <source>
        <dbReference type="PIRSR" id="PIRSR000808-1"/>
    </source>
</evidence>
<gene>
    <name evidence="3" type="ORF">A2633_01955</name>
</gene>
<dbReference type="InterPro" id="IPR001937">
    <property type="entry name" value="GalP_UDPtransf1"/>
</dbReference>
<dbReference type="GO" id="GO:0008108">
    <property type="term" value="F:UDP-glucose:hexose-1-phosphate uridylyltransferase activity"/>
    <property type="evidence" value="ECO:0007669"/>
    <property type="project" value="InterPro"/>
</dbReference>